<dbReference type="CDD" id="cd03801">
    <property type="entry name" value="GT4_PimA-like"/>
    <property type="match status" value="1"/>
</dbReference>
<keyword evidence="1" id="KW-0328">Glycosyltransferase</keyword>
<dbReference type="RefSeq" id="WP_119931713.1">
    <property type="nucleotide sequence ID" value="NZ_QZEY01000029.1"/>
</dbReference>
<dbReference type="PANTHER" id="PTHR45947:SF3">
    <property type="entry name" value="SULFOQUINOVOSYL TRANSFERASE SQD2"/>
    <property type="match status" value="1"/>
</dbReference>
<protein>
    <submittedName>
        <fullName evidence="4">Glycosyltransferase family 1 protein</fullName>
    </submittedName>
</protein>
<name>A0A3A4A158_9ACTN</name>
<comment type="caution">
    <text evidence="4">The sequence shown here is derived from an EMBL/GenBank/DDBJ whole genome shotgun (WGS) entry which is preliminary data.</text>
</comment>
<dbReference type="GO" id="GO:0016758">
    <property type="term" value="F:hexosyltransferase activity"/>
    <property type="evidence" value="ECO:0007669"/>
    <property type="project" value="TreeGrafter"/>
</dbReference>
<dbReference type="InterPro" id="IPR028098">
    <property type="entry name" value="Glyco_trans_4-like_N"/>
</dbReference>
<dbReference type="AlphaFoldDB" id="A0A3A4A158"/>
<dbReference type="Pfam" id="PF13692">
    <property type="entry name" value="Glyco_trans_1_4"/>
    <property type="match status" value="1"/>
</dbReference>
<gene>
    <name evidence="4" type="ORF">D5H75_39075</name>
</gene>
<keyword evidence="2 4" id="KW-0808">Transferase</keyword>
<evidence type="ECO:0000313" key="4">
    <source>
        <dbReference type="EMBL" id="RJL20710.1"/>
    </source>
</evidence>
<evidence type="ECO:0000256" key="1">
    <source>
        <dbReference type="ARBA" id="ARBA00022676"/>
    </source>
</evidence>
<dbReference type="InterPro" id="IPR050194">
    <property type="entry name" value="Glycosyltransferase_grp1"/>
</dbReference>
<sequence length="373" mass="37547">MREDGAVVNGSAVSEGAAVRVGFVLGTSAGGVGRHVRMLARGMTERGVTVVVAGPAATEEAFGFAAAGARFTAVEIADRPRPGADLRAVARLRRVLAGAGVVHAHGLRAGALAALARAGRRQRLVVTLHNAPTAGGAVAAVYGLLERIVAARADLVLVVSPDLGERMRARGARGVAPAVVPAPAPAPSGRDPREVRDALGAGDRPVALTVARLAQQKGLDTLLAAAGHERRPLWAVAGEGPLRADLERGIAAGDLPVRLLGDRGDVPDLLGAADVVVVPSRWEGQPLIVQEALRAGRPLVAADVGGIPGMVGEAALLVPAGDPGALAGAVARVLDDEALRARLAAESARRGAALPGEDDAVDAALAAYAETGA</sequence>
<feature type="domain" description="Glycosyltransferase subfamily 4-like N-terminal" evidence="3">
    <location>
        <begin position="30"/>
        <end position="181"/>
    </location>
</feature>
<proteinExistence type="predicted"/>
<reference evidence="4 5" key="1">
    <citation type="submission" date="2018-09" db="EMBL/GenBank/DDBJ databases">
        <title>YIM 75507 draft genome.</title>
        <authorList>
            <person name="Tang S."/>
            <person name="Feng Y."/>
        </authorList>
    </citation>
    <scope>NUCLEOTIDE SEQUENCE [LARGE SCALE GENOMIC DNA]</scope>
    <source>
        <strain evidence="4 5">YIM 75507</strain>
    </source>
</reference>
<organism evidence="4 5">
    <name type="scientific">Bailinhaonella thermotolerans</name>
    <dbReference type="NCBI Taxonomy" id="1070861"/>
    <lineage>
        <taxon>Bacteria</taxon>
        <taxon>Bacillati</taxon>
        <taxon>Actinomycetota</taxon>
        <taxon>Actinomycetes</taxon>
        <taxon>Streptosporangiales</taxon>
        <taxon>Streptosporangiaceae</taxon>
        <taxon>Bailinhaonella</taxon>
    </lineage>
</organism>
<dbReference type="EMBL" id="QZEY01000029">
    <property type="protein sequence ID" value="RJL20710.1"/>
    <property type="molecule type" value="Genomic_DNA"/>
</dbReference>
<accession>A0A3A4A158</accession>
<keyword evidence="5" id="KW-1185">Reference proteome</keyword>
<dbReference type="OrthoDB" id="3268555at2"/>
<evidence type="ECO:0000256" key="2">
    <source>
        <dbReference type="ARBA" id="ARBA00022679"/>
    </source>
</evidence>
<evidence type="ECO:0000313" key="5">
    <source>
        <dbReference type="Proteomes" id="UP000265768"/>
    </source>
</evidence>
<dbReference type="Pfam" id="PF13579">
    <property type="entry name" value="Glyco_trans_4_4"/>
    <property type="match status" value="1"/>
</dbReference>
<evidence type="ECO:0000259" key="3">
    <source>
        <dbReference type="Pfam" id="PF13579"/>
    </source>
</evidence>
<dbReference type="PANTHER" id="PTHR45947">
    <property type="entry name" value="SULFOQUINOVOSYL TRANSFERASE SQD2"/>
    <property type="match status" value="1"/>
</dbReference>
<dbReference type="GO" id="GO:1901137">
    <property type="term" value="P:carbohydrate derivative biosynthetic process"/>
    <property type="evidence" value="ECO:0007669"/>
    <property type="project" value="UniProtKB-ARBA"/>
</dbReference>
<dbReference type="Proteomes" id="UP000265768">
    <property type="component" value="Unassembled WGS sequence"/>
</dbReference>
<dbReference type="SUPFAM" id="SSF53756">
    <property type="entry name" value="UDP-Glycosyltransferase/glycogen phosphorylase"/>
    <property type="match status" value="1"/>
</dbReference>
<dbReference type="Gene3D" id="3.40.50.2000">
    <property type="entry name" value="Glycogen Phosphorylase B"/>
    <property type="match status" value="2"/>
</dbReference>